<dbReference type="InterPro" id="IPR000008">
    <property type="entry name" value="C2_dom"/>
</dbReference>
<keyword evidence="1" id="KW-0479">Metal-binding</keyword>
<feature type="compositionally biased region" description="Acidic residues" evidence="3">
    <location>
        <begin position="253"/>
        <end position="266"/>
    </location>
</feature>
<keyword evidence="6" id="KW-1185">Reference proteome</keyword>
<dbReference type="STRING" id="486041.B0DUV1"/>
<feature type="domain" description="C2" evidence="4">
    <location>
        <begin position="422"/>
        <end position="541"/>
    </location>
</feature>
<feature type="compositionally biased region" description="Gly residues" evidence="3">
    <location>
        <begin position="403"/>
        <end position="412"/>
    </location>
</feature>
<evidence type="ECO:0000256" key="1">
    <source>
        <dbReference type="ARBA" id="ARBA00022723"/>
    </source>
</evidence>
<proteinExistence type="predicted"/>
<accession>B0DUV1</accession>
<dbReference type="KEGG" id="lbc:LACBIDRAFT_310670"/>
<evidence type="ECO:0000313" key="6">
    <source>
        <dbReference type="Proteomes" id="UP000001194"/>
    </source>
</evidence>
<feature type="compositionally biased region" description="Low complexity" evidence="3">
    <location>
        <begin position="320"/>
        <end position="330"/>
    </location>
</feature>
<feature type="domain" description="C2" evidence="4">
    <location>
        <begin position="39"/>
        <end position="161"/>
    </location>
</feature>
<feature type="region of interest" description="Disordered" evidence="3">
    <location>
        <begin position="231"/>
        <end position="275"/>
    </location>
</feature>
<dbReference type="Proteomes" id="UP000001194">
    <property type="component" value="Unassembled WGS sequence"/>
</dbReference>
<evidence type="ECO:0000259" key="4">
    <source>
        <dbReference type="PROSITE" id="PS50004"/>
    </source>
</evidence>
<dbReference type="GO" id="GO:0046872">
    <property type="term" value="F:metal ion binding"/>
    <property type="evidence" value="ECO:0007669"/>
    <property type="project" value="UniProtKB-KW"/>
</dbReference>
<dbReference type="Pfam" id="PF00168">
    <property type="entry name" value="C2"/>
    <property type="match status" value="2"/>
</dbReference>
<feature type="region of interest" description="Disordered" evidence="3">
    <location>
        <begin position="306"/>
        <end position="423"/>
    </location>
</feature>
<dbReference type="GeneID" id="6083360"/>
<name>B0DUV1_LACBS</name>
<dbReference type="AlphaFoldDB" id="B0DUV1"/>
<dbReference type="PANTHER" id="PTHR45911">
    <property type="entry name" value="C2 DOMAIN-CONTAINING PROTEIN"/>
    <property type="match status" value="1"/>
</dbReference>
<evidence type="ECO:0000256" key="3">
    <source>
        <dbReference type="SAM" id="MobiDB-lite"/>
    </source>
</evidence>
<dbReference type="InterPro" id="IPR035892">
    <property type="entry name" value="C2_domain_sf"/>
</dbReference>
<dbReference type="SUPFAM" id="SSF49562">
    <property type="entry name" value="C2 domain (Calcium/lipid-binding domain, CaLB)"/>
    <property type="match status" value="2"/>
</dbReference>
<feature type="compositionally biased region" description="Polar residues" evidence="3">
    <location>
        <begin position="339"/>
        <end position="348"/>
    </location>
</feature>
<dbReference type="PROSITE" id="PS50004">
    <property type="entry name" value="C2"/>
    <property type="match status" value="2"/>
</dbReference>
<dbReference type="SMART" id="SM00239">
    <property type="entry name" value="C2"/>
    <property type="match status" value="2"/>
</dbReference>
<evidence type="ECO:0000256" key="2">
    <source>
        <dbReference type="ARBA" id="ARBA00022837"/>
    </source>
</evidence>
<dbReference type="RefSeq" id="XP_001887752.1">
    <property type="nucleotide sequence ID" value="XM_001887717.1"/>
</dbReference>
<sequence>MDSTTPPPLPPPRPTKGLNFKRAFKSATRLPVPKGLGFKSGSGRNNFSPAPGELPIVICKIQIIGCTQLLAKDRNGASDPFVVVSVLSMRHQTPVAKRTLNPVYNPKDATFEFPLYLSLADKLVGVELVVWDKDMLSKEYLGEVALSLESWFRGEGEENVLGFDEPGNKPFSVDLLSTRPNTAATGSIQLKIGFIPPHGTHNLLEYDEIYGEFVKRSRPSLVSTPATEGVGTIRSHHANGNQYAFQDDGGLSSDDEDDEEEGEDEFVDAHEDQGAITNNLPLTELYTPPTPTEADKALPPLVTAATTGIRPPPPELIIQPSSPGGSTTPTHSAALKTATPLTQPTPKATSGGFMPKMKFTRKISGLTGIGGGEGGTKAQSRSRSASPVPRPPASPVPSSPGLGIDGGDVGAGGKKKRFSRKSSEAYKFGSEANDVVGIVMLENQGAVDLPRFKNLTRTVWDMDPFVVVSFGKKVFRTRVIRHSRNPVWDEKLLFHVRRYEMSFKVTLAILDWDKLSSSDYVGDVSFDVGGLVESAPQPDPVTGLYAVDEGEIILWWIIGFRWWGVRLGRASLVLF</sequence>
<organism evidence="6">
    <name type="scientific">Laccaria bicolor (strain S238N-H82 / ATCC MYA-4686)</name>
    <name type="common">Bicoloured deceiver</name>
    <name type="synonym">Laccaria laccata var. bicolor</name>
    <dbReference type="NCBI Taxonomy" id="486041"/>
    <lineage>
        <taxon>Eukaryota</taxon>
        <taxon>Fungi</taxon>
        <taxon>Dikarya</taxon>
        <taxon>Basidiomycota</taxon>
        <taxon>Agaricomycotina</taxon>
        <taxon>Agaricomycetes</taxon>
        <taxon>Agaricomycetidae</taxon>
        <taxon>Agaricales</taxon>
        <taxon>Agaricineae</taxon>
        <taxon>Hydnangiaceae</taxon>
        <taxon>Laccaria</taxon>
    </lineage>
</organism>
<gene>
    <name evidence="5" type="ORF">LACBIDRAFT_310670</name>
</gene>
<evidence type="ECO:0000313" key="5">
    <source>
        <dbReference type="EMBL" id="EDR01676.1"/>
    </source>
</evidence>
<dbReference type="HOGENOM" id="CLU_525981_0_0_1"/>
<protein>
    <submittedName>
        <fullName evidence="5">Predicted protein</fullName>
    </submittedName>
</protein>
<dbReference type="Gene3D" id="2.60.40.150">
    <property type="entry name" value="C2 domain"/>
    <property type="match status" value="2"/>
</dbReference>
<dbReference type="OrthoDB" id="67700at2759"/>
<dbReference type="InParanoid" id="B0DUV1"/>
<feature type="compositionally biased region" description="Pro residues" evidence="3">
    <location>
        <begin position="388"/>
        <end position="398"/>
    </location>
</feature>
<dbReference type="EMBL" id="DS547137">
    <property type="protein sequence ID" value="EDR01676.1"/>
    <property type="molecule type" value="Genomic_DNA"/>
</dbReference>
<keyword evidence="2" id="KW-0106">Calcium</keyword>
<dbReference type="CDD" id="cd00030">
    <property type="entry name" value="C2"/>
    <property type="match status" value="1"/>
</dbReference>
<reference evidence="5 6" key="1">
    <citation type="journal article" date="2008" name="Nature">
        <title>The genome of Laccaria bicolor provides insights into mycorrhizal symbiosis.</title>
        <authorList>
            <person name="Martin F."/>
            <person name="Aerts A."/>
            <person name="Ahren D."/>
            <person name="Brun A."/>
            <person name="Danchin E.G.J."/>
            <person name="Duchaussoy F."/>
            <person name="Gibon J."/>
            <person name="Kohler A."/>
            <person name="Lindquist E."/>
            <person name="Pereda V."/>
            <person name="Salamov A."/>
            <person name="Shapiro H.J."/>
            <person name="Wuyts J."/>
            <person name="Blaudez D."/>
            <person name="Buee M."/>
            <person name="Brokstein P."/>
            <person name="Canbaeck B."/>
            <person name="Cohen D."/>
            <person name="Courty P.E."/>
            <person name="Coutinho P.M."/>
            <person name="Delaruelle C."/>
            <person name="Detter J.C."/>
            <person name="Deveau A."/>
            <person name="DiFazio S."/>
            <person name="Duplessis S."/>
            <person name="Fraissinet-Tachet L."/>
            <person name="Lucic E."/>
            <person name="Frey-Klett P."/>
            <person name="Fourrey C."/>
            <person name="Feussner I."/>
            <person name="Gay G."/>
            <person name="Grimwood J."/>
            <person name="Hoegger P.J."/>
            <person name="Jain P."/>
            <person name="Kilaru S."/>
            <person name="Labbe J."/>
            <person name="Lin Y.C."/>
            <person name="Legue V."/>
            <person name="Le Tacon F."/>
            <person name="Marmeisse R."/>
            <person name="Melayah D."/>
            <person name="Montanini B."/>
            <person name="Muratet M."/>
            <person name="Nehls U."/>
            <person name="Niculita-Hirzel H."/>
            <person name="Oudot-Le Secq M.P."/>
            <person name="Peter M."/>
            <person name="Quesneville H."/>
            <person name="Rajashekar B."/>
            <person name="Reich M."/>
            <person name="Rouhier N."/>
            <person name="Schmutz J."/>
            <person name="Yin T."/>
            <person name="Chalot M."/>
            <person name="Henrissat B."/>
            <person name="Kuees U."/>
            <person name="Lucas S."/>
            <person name="Van de Peer Y."/>
            <person name="Podila G.K."/>
            <person name="Polle A."/>
            <person name="Pukkila P.J."/>
            <person name="Richardson P.M."/>
            <person name="Rouze P."/>
            <person name="Sanders I.R."/>
            <person name="Stajich J.E."/>
            <person name="Tunlid A."/>
            <person name="Tuskan G."/>
            <person name="Grigoriev I.V."/>
        </authorList>
    </citation>
    <scope>NUCLEOTIDE SEQUENCE [LARGE SCALE GENOMIC DNA]</scope>
    <source>
        <strain evidence="6">S238N-H82 / ATCC MYA-4686</strain>
    </source>
</reference>